<proteinExistence type="predicted"/>
<accession>A0ACB6S7P6</accession>
<gene>
    <name evidence="1" type="ORF">BU25DRAFT_489958</name>
</gene>
<keyword evidence="2" id="KW-1185">Reference proteome</keyword>
<evidence type="ECO:0000313" key="1">
    <source>
        <dbReference type="EMBL" id="KAF2629378.1"/>
    </source>
</evidence>
<protein>
    <submittedName>
        <fullName evidence="1">Uncharacterized protein</fullName>
    </submittedName>
</protein>
<dbReference type="EMBL" id="MU006710">
    <property type="protein sequence ID" value="KAF2629378.1"/>
    <property type="molecule type" value="Genomic_DNA"/>
</dbReference>
<comment type="caution">
    <text evidence="1">The sequence shown here is derived from an EMBL/GenBank/DDBJ whole genome shotgun (WGS) entry which is preliminary data.</text>
</comment>
<name>A0ACB6S7P6_9PLEO</name>
<sequence>MWCLVPVLKALDEAFIDNIFSGKLTLRDLPEELDIPDFKIKDMHPILTTNGLDTDICLPTLQISGTVLASSTMVPFVSYNNGKTAMLAPLNGYIISILVGGSTLRLGDFRPANAAYQPDGNGGFFANPKWAFLQNPISGPGIYPEAVDTAFRNTSDPRYSLEFWDGVVNQSLILKVAMAGQCQLLFL</sequence>
<organism evidence="1 2">
    <name type="scientific">Macroventuria anomochaeta</name>
    <dbReference type="NCBI Taxonomy" id="301207"/>
    <lineage>
        <taxon>Eukaryota</taxon>
        <taxon>Fungi</taxon>
        <taxon>Dikarya</taxon>
        <taxon>Ascomycota</taxon>
        <taxon>Pezizomycotina</taxon>
        <taxon>Dothideomycetes</taxon>
        <taxon>Pleosporomycetidae</taxon>
        <taxon>Pleosporales</taxon>
        <taxon>Pleosporineae</taxon>
        <taxon>Didymellaceae</taxon>
        <taxon>Macroventuria</taxon>
    </lineage>
</organism>
<dbReference type="Proteomes" id="UP000799754">
    <property type="component" value="Unassembled WGS sequence"/>
</dbReference>
<reference evidence="1" key="1">
    <citation type="journal article" date="2020" name="Stud. Mycol.">
        <title>101 Dothideomycetes genomes: a test case for predicting lifestyles and emergence of pathogens.</title>
        <authorList>
            <person name="Haridas S."/>
            <person name="Albert R."/>
            <person name="Binder M."/>
            <person name="Bloem J."/>
            <person name="Labutti K."/>
            <person name="Salamov A."/>
            <person name="Andreopoulos B."/>
            <person name="Baker S."/>
            <person name="Barry K."/>
            <person name="Bills G."/>
            <person name="Bluhm B."/>
            <person name="Cannon C."/>
            <person name="Castanera R."/>
            <person name="Culley D."/>
            <person name="Daum C."/>
            <person name="Ezra D."/>
            <person name="Gonzalez J."/>
            <person name="Henrissat B."/>
            <person name="Kuo A."/>
            <person name="Liang C."/>
            <person name="Lipzen A."/>
            <person name="Lutzoni F."/>
            <person name="Magnuson J."/>
            <person name="Mondo S."/>
            <person name="Nolan M."/>
            <person name="Ohm R."/>
            <person name="Pangilinan J."/>
            <person name="Park H.-J."/>
            <person name="Ramirez L."/>
            <person name="Alfaro M."/>
            <person name="Sun H."/>
            <person name="Tritt A."/>
            <person name="Yoshinaga Y."/>
            <person name="Zwiers L.-H."/>
            <person name="Turgeon B."/>
            <person name="Goodwin S."/>
            <person name="Spatafora J."/>
            <person name="Crous P."/>
            <person name="Grigoriev I."/>
        </authorList>
    </citation>
    <scope>NUCLEOTIDE SEQUENCE</scope>
    <source>
        <strain evidence="1">CBS 525.71</strain>
    </source>
</reference>
<evidence type="ECO:0000313" key="2">
    <source>
        <dbReference type="Proteomes" id="UP000799754"/>
    </source>
</evidence>